<dbReference type="PANTHER" id="PTHR21064:SF6">
    <property type="entry name" value="AMINOGLYCOSIDE PHOSPHOTRANSFERASE DOMAIN-CONTAINING PROTEIN"/>
    <property type="match status" value="1"/>
</dbReference>
<name>A0A516G652_9MICO</name>
<dbReference type="Proteomes" id="UP000315395">
    <property type="component" value="Chromosome"/>
</dbReference>
<dbReference type="InterPro" id="IPR002575">
    <property type="entry name" value="Aminoglycoside_PTrfase"/>
</dbReference>
<comment type="similarity">
    <text evidence="1">Belongs to the pseudomonas-type ThrB family.</text>
</comment>
<proteinExistence type="inferred from homology"/>
<reference evidence="3 4" key="1">
    <citation type="submission" date="2019-07" db="EMBL/GenBank/DDBJ databases">
        <title>complete genome sequencing of Ornithinimicrobium sp. H23M54.</title>
        <authorList>
            <person name="Bae J.-W."/>
            <person name="Lee S.-Y."/>
        </authorList>
    </citation>
    <scope>NUCLEOTIDE SEQUENCE [LARGE SCALE GENOMIC DNA]</scope>
    <source>
        <strain evidence="3 4">H23M54</strain>
    </source>
</reference>
<dbReference type="Pfam" id="PF01636">
    <property type="entry name" value="APH"/>
    <property type="match status" value="1"/>
</dbReference>
<dbReference type="InterPro" id="IPR050249">
    <property type="entry name" value="Pseudomonas-type_ThrB"/>
</dbReference>
<dbReference type="SUPFAM" id="SSF56112">
    <property type="entry name" value="Protein kinase-like (PK-like)"/>
    <property type="match status" value="1"/>
</dbReference>
<sequence>MTTGPTYADLTDEEQAEALRPVAVAAAASFGLPVDRLDVHLHSYNTTYALDTDTGERFALRINTSSTSPREEIATQQAWQLAIAQQTPVRVPTPLRTTDGQWCAAVQSQVLGRELLVTCADWLPGPDVGEPTPQVAHALGAAMAHLHLQARSWSLPVDGILPVFDSPLFGAPDRLATTAVDAPTRQVLDEAMALATTAFARVYADAPVHALHADLHGGNLKWHQDRLAIFDFDDCGLGVPALDLAIATFYLRGGADDAEQAMRDGYASVTPLPEIDPRDFEPLIAARQLLLLNDIVASTTAQFREMAATYLPTSTDRLRHWLTTGHFTRVLPDD</sequence>
<dbReference type="KEGG" id="orz:FNH13_00655"/>
<dbReference type="OrthoDB" id="241498at2"/>
<evidence type="ECO:0000313" key="3">
    <source>
        <dbReference type="EMBL" id="QDO87011.1"/>
    </source>
</evidence>
<dbReference type="GO" id="GO:0019202">
    <property type="term" value="F:amino acid kinase activity"/>
    <property type="evidence" value="ECO:0007669"/>
    <property type="project" value="TreeGrafter"/>
</dbReference>
<dbReference type="InterPro" id="IPR011009">
    <property type="entry name" value="Kinase-like_dom_sf"/>
</dbReference>
<dbReference type="EMBL" id="CP041616">
    <property type="protein sequence ID" value="QDO87011.1"/>
    <property type="molecule type" value="Genomic_DNA"/>
</dbReference>
<evidence type="ECO:0000259" key="2">
    <source>
        <dbReference type="Pfam" id="PF01636"/>
    </source>
</evidence>
<dbReference type="Gene3D" id="3.90.1200.10">
    <property type="match status" value="1"/>
</dbReference>
<dbReference type="PANTHER" id="PTHR21064">
    <property type="entry name" value="AMINOGLYCOSIDE PHOSPHOTRANSFERASE DOMAIN-CONTAINING PROTEIN-RELATED"/>
    <property type="match status" value="1"/>
</dbReference>
<feature type="domain" description="Aminoglycoside phosphotransferase" evidence="2">
    <location>
        <begin position="45"/>
        <end position="260"/>
    </location>
</feature>
<accession>A0A516G652</accession>
<keyword evidence="3" id="KW-0808">Transferase</keyword>
<dbReference type="AlphaFoldDB" id="A0A516G652"/>
<protein>
    <submittedName>
        <fullName evidence="3">Phosphotransferase</fullName>
    </submittedName>
</protein>
<evidence type="ECO:0000256" key="1">
    <source>
        <dbReference type="ARBA" id="ARBA00038240"/>
    </source>
</evidence>
<dbReference type="RefSeq" id="WP_143781674.1">
    <property type="nucleotide sequence ID" value="NZ_CP041616.1"/>
</dbReference>
<organism evidence="3 4">
    <name type="scientific">Ornithinimicrobium ciconiae</name>
    <dbReference type="NCBI Taxonomy" id="2594265"/>
    <lineage>
        <taxon>Bacteria</taxon>
        <taxon>Bacillati</taxon>
        <taxon>Actinomycetota</taxon>
        <taxon>Actinomycetes</taxon>
        <taxon>Micrococcales</taxon>
        <taxon>Ornithinimicrobiaceae</taxon>
        <taxon>Ornithinimicrobium</taxon>
    </lineage>
</organism>
<evidence type="ECO:0000313" key="4">
    <source>
        <dbReference type="Proteomes" id="UP000315395"/>
    </source>
</evidence>
<gene>
    <name evidence="3" type="ORF">FNH13_00655</name>
</gene>
<keyword evidence="4" id="KW-1185">Reference proteome</keyword>